<dbReference type="InterPro" id="IPR036872">
    <property type="entry name" value="CH_dom_sf"/>
</dbReference>
<gene>
    <name evidence="8" type="ORF">TCEB3V08_LOCUS463</name>
</gene>
<keyword evidence="4" id="KW-0175">Coiled coil</keyword>
<dbReference type="PANTHER" id="PTHR23167">
    <property type="entry name" value="CALPONIN HOMOLOGY DOMAIN-CONTAINING PROTEIN DDB_G0272472-RELATED"/>
    <property type="match status" value="1"/>
</dbReference>
<evidence type="ECO:0000256" key="1">
    <source>
        <dbReference type="ARBA" id="ARBA00004177"/>
    </source>
</evidence>
<dbReference type="InterPro" id="IPR050540">
    <property type="entry name" value="F-actin_Monoox_Mical"/>
</dbReference>
<dbReference type="FunFam" id="1.10.418.10:FF:000023">
    <property type="entry name" value="EH domain-binding protein 1 isoform X1"/>
    <property type="match status" value="1"/>
</dbReference>
<feature type="domain" description="Calponin-homology (CH)" evidence="6">
    <location>
        <begin position="272"/>
        <end position="377"/>
    </location>
</feature>
<evidence type="ECO:0000259" key="7">
    <source>
        <dbReference type="PROSITE" id="PS51840"/>
    </source>
</evidence>
<dbReference type="EMBL" id="OC316547">
    <property type="protein sequence ID" value="CAD7392439.1"/>
    <property type="molecule type" value="Genomic_DNA"/>
</dbReference>
<feature type="compositionally biased region" description="Polar residues" evidence="5">
    <location>
        <begin position="207"/>
        <end position="221"/>
    </location>
</feature>
<dbReference type="InterPro" id="IPR019448">
    <property type="entry name" value="NT-C2"/>
</dbReference>
<accession>A0A7R9GPA1</accession>
<dbReference type="SUPFAM" id="SSF47576">
    <property type="entry name" value="Calponin-homology domain, CH-domain"/>
    <property type="match status" value="1"/>
</dbReference>
<name>A0A7R9GPA1_TIMCR</name>
<dbReference type="SMART" id="SM00033">
    <property type="entry name" value="CH"/>
    <property type="match status" value="1"/>
</dbReference>
<evidence type="ECO:0000259" key="6">
    <source>
        <dbReference type="PROSITE" id="PS50021"/>
    </source>
</evidence>
<evidence type="ECO:0000256" key="2">
    <source>
        <dbReference type="ARBA" id="ARBA00022553"/>
    </source>
</evidence>
<evidence type="ECO:0000256" key="5">
    <source>
        <dbReference type="SAM" id="MobiDB-lite"/>
    </source>
</evidence>
<dbReference type="GO" id="GO:0005768">
    <property type="term" value="C:endosome"/>
    <property type="evidence" value="ECO:0007669"/>
    <property type="project" value="UniProtKB-SubCell"/>
</dbReference>
<evidence type="ECO:0000313" key="8">
    <source>
        <dbReference type="EMBL" id="CAD7392439.1"/>
    </source>
</evidence>
<proteinExistence type="predicted"/>
<dbReference type="InterPro" id="IPR001715">
    <property type="entry name" value="CH_dom"/>
</dbReference>
<dbReference type="PANTHER" id="PTHR23167:SF46">
    <property type="entry name" value="EPS15 HOMOLOGY DOMAIN CONTAINING PROTEIN-BINDING PROTEIN 1, ISOFORM F"/>
    <property type="match status" value="1"/>
</dbReference>
<reference evidence="8" key="1">
    <citation type="submission" date="2020-11" db="EMBL/GenBank/DDBJ databases">
        <authorList>
            <person name="Tran Van P."/>
        </authorList>
    </citation>
    <scope>NUCLEOTIDE SEQUENCE</scope>
</reference>
<feature type="domain" description="C2 NT-type" evidence="7">
    <location>
        <begin position="14"/>
        <end position="172"/>
    </location>
</feature>
<dbReference type="Pfam" id="PF00307">
    <property type="entry name" value="CH"/>
    <property type="match status" value="1"/>
</dbReference>
<keyword evidence="3" id="KW-0967">Endosome</keyword>
<protein>
    <submittedName>
        <fullName evidence="8">Uncharacterized protein</fullName>
    </submittedName>
</protein>
<evidence type="ECO:0000256" key="4">
    <source>
        <dbReference type="ARBA" id="ARBA00023054"/>
    </source>
</evidence>
<keyword evidence="2" id="KW-0597">Phosphoprotein</keyword>
<evidence type="ECO:0000256" key="3">
    <source>
        <dbReference type="ARBA" id="ARBA00022753"/>
    </source>
</evidence>
<dbReference type="PROSITE" id="PS51840">
    <property type="entry name" value="C2_NT"/>
    <property type="match status" value="1"/>
</dbReference>
<dbReference type="PROSITE" id="PS50021">
    <property type="entry name" value="CH"/>
    <property type="match status" value="1"/>
</dbReference>
<comment type="subcellular location">
    <subcellularLocation>
        <location evidence="1">Endosome</location>
    </subcellularLocation>
</comment>
<dbReference type="Gene3D" id="1.10.418.10">
    <property type="entry name" value="Calponin-like domain"/>
    <property type="match status" value="1"/>
</dbReference>
<sequence length="380" mass="42658">MITLVTGSGFGSEVNAWLYNIFLVQKKGKVREIGLSRGERKPNKLSIVWTRRSRRVVSEPLPWEPTMKDPLRGIVIWAVPENKEVCVTLFKDPRTQEMEDKEWTFVIEDCGRDEDMQSMASLMSVNNNSDIGQLDDFDDDDEGDESQSLKLQEVLDLTTQIDLLTNSLSGSEIAMASLSSYLKDEATPIANESRNILDGEPLNEVIDSSQQPLASPTSDASTPGREHKILSPLNRPGFPEGDHSKNIRLTLQPLNLTQYEEETSPAPKLREITPGQDLLEWCKEVTRDFQGVKVTNLTTSWRNGMAFCAIIHHFRPDLVEFESLSPHDVKGNCKKAFDAGEALGISRVIEPADMDVLAVPDKLAVMTYLYQLRAHFTGMY</sequence>
<feature type="region of interest" description="Disordered" evidence="5">
    <location>
        <begin position="207"/>
        <end position="243"/>
    </location>
</feature>
<dbReference type="CDD" id="cd21198">
    <property type="entry name" value="CH_EHBP"/>
    <property type="match status" value="1"/>
</dbReference>
<dbReference type="AlphaFoldDB" id="A0A7R9GPA1"/>
<organism evidence="8">
    <name type="scientific">Timema cristinae</name>
    <name type="common">Walking stick</name>
    <dbReference type="NCBI Taxonomy" id="61476"/>
    <lineage>
        <taxon>Eukaryota</taxon>
        <taxon>Metazoa</taxon>
        <taxon>Ecdysozoa</taxon>
        <taxon>Arthropoda</taxon>
        <taxon>Hexapoda</taxon>
        <taxon>Insecta</taxon>
        <taxon>Pterygota</taxon>
        <taxon>Neoptera</taxon>
        <taxon>Polyneoptera</taxon>
        <taxon>Phasmatodea</taxon>
        <taxon>Timematodea</taxon>
        <taxon>Timematoidea</taxon>
        <taxon>Timematidae</taxon>
        <taxon>Timema</taxon>
    </lineage>
</organism>